<dbReference type="SUPFAM" id="SSF57783">
    <property type="entry name" value="Zinc beta-ribbon"/>
    <property type="match status" value="1"/>
</dbReference>
<dbReference type="Gene3D" id="1.10.472.170">
    <property type="match status" value="1"/>
</dbReference>
<dbReference type="EMBL" id="CP059154">
    <property type="protein sequence ID" value="QLK25545.1"/>
    <property type="molecule type" value="Genomic_DNA"/>
</dbReference>
<dbReference type="CDD" id="cd00043">
    <property type="entry name" value="CYCLIN_SF"/>
    <property type="match status" value="1"/>
</dbReference>
<dbReference type="OrthoDB" id="350863at2157"/>
<dbReference type="RefSeq" id="WP_180840734.1">
    <property type="nucleotide sequence ID" value="NZ_CP059154.1"/>
</dbReference>
<reference evidence="4 5" key="1">
    <citation type="submission" date="2020-07" db="EMBL/GenBank/DDBJ databases">
        <title>Natrinema (YPL30) sp. nov. and Haloterrigena xxxxxx (YPL8) sp. nov., isolated from a salt mine.</title>
        <authorList>
            <person name="Cui H."/>
        </authorList>
    </citation>
    <scope>NUCLEOTIDE SEQUENCE [LARGE SCALE GENOMIC DNA]</scope>
    <source>
        <strain evidence="4 5">YPL13</strain>
    </source>
</reference>
<gene>
    <name evidence="4" type="ORF">HYG81_15890</name>
</gene>
<dbReference type="PRINTS" id="PR00685">
    <property type="entry name" value="TIFACTORIIB"/>
</dbReference>
<keyword evidence="2" id="KW-0804">Transcription</keyword>
<sequence length="259" mass="29081">MTQVEQGQSETCPACQTEDIDHSVEEFEGVCDSCGFVLQQDTNSVELEWEITDGAFQRPEKRDWLSECHVRNATEQQLAEAFNHLEDFAEKLSLSEELREGGVDLYCDAFRAELTDGRKTPCIVAACLRLASRQLDQPVPKSRFTDFSGVDKTKFNRSNLVLCEELDIGPHLPKPKEYIPFLQTQLELADAVWNATERILTTVEGQQSFIGKDPAGVAAGAVYVSQDEHTQWDVAKAVGLSTETVRQRIKQLREVIDDV</sequence>
<dbReference type="PANTHER" id="PTHR11618:SF13">
    <property type="entry name" value="TRANSCRIPTION INITIATION FACTOR IIB"/>
    <property type="match status" value="1"/>
</dbReference>
<dbReference type="SUPFAM" id="SSF47954">
    <property type="entry name" value="Cyclin-like"/>
    <property type="match status" value="2"/>
</dbReference>
<dbReference type="Proteomes" id="UP000510869">
    <property type="component" value="Chromosome"/>
</dbReference>
<proteinExistence type="predicted"/>
<protein>
    <submittedName>
        <fullName evidence="4">Transcription initiation factor IIB family protein</fullName>
    </submittedName>
</protein>
<dbReference type="PANTHER" id="PTHR11618">
    <property type="entry name" value="TRANSCRIPTION INITIATION FACTOR IIB-RELATED"/>
    <property type="match status" value="1"/>
</dbReference>
<feature type="domain" description="Transcription factor TFIIB cyclin-like" evidence="3">
    <location>
        <begin position="172"/>
        <end position="253"/>
    </location>
</feature>
<dbReference type="GeneID" id="56144717"/>
<evidence type="ECO:0000259" key="3">
    <source>
        <dbReference type="Pfam" id="PF00382"/>
    </source>
</evidence>
<dbReference type="InterPro" id="IPR013150">
    <property type="entry name" value="TFIIB_cyclin"/>
</dbReference>
<accession>A0A7D6GZ55</accession>
<evidence type="ECO:0000313" key="4">
    <source>
        <dbReference type="EMBL" id="QLK25545.1"/>
    </source>
</evidence>
<keyword evidence="5" id="KW-1185">Reference proteome</keyword>
<feature type="domain" description="Transcription factor TFIIB cyclin-like" evidence="3">
    <location>
        <begin position="75"/>
        <end position="157"/>
    </location>
</feature>
<organism evidence="4 5">
    <name type="scientific">Natrinema zhouii</name>
    <dbReference type="NCBI Taxonomy" id="1710539"/>
    <lineage>
        <taxon>Archaea</taxon>
        <taxon>Methanobacteriati</taxon>
        <taxon>Methanobacteriota</taxon>
        <taxon>Stenosarchaea group</taxon>
        <taxon>Halobacteria</taxon>
        <taxon>Halobacteriales</taxon>
        <taxon>Natrialbaceae</taxon>
        <taxon>Natrinema</taxon>
    </lineage>
</organism>
<dbReference type="GO" id="GO:0017025">
    <property type="term" value="F:TBP-class protein binding"/>
    <property type="evidence" value="ECO:0007669"/>
    <property type="project" value="InterPro"/>
</dbReference>
<dbReference type="InterPro" id="IPR036915">
    <property type="entry name" value="Cyclin-like_sf"/>
</dbReference>
<dbReference type="InterPro" id="IPR000812">
    <property type="entry name" value="TFIIB"/>
</dbReference>
<dbReference type="GO" id="GO:0097550">
    <property type="term" value="C:transcription preinitiation complex"/>
    <property type="evidence" value="ECO:0007669"/>
    <property type="project" value="TreeGrafter"/>
</dbReference>
<dbReference type="Pfam" id="PF00382">
    <property type="entry name" value="TFIIB"/>
    <property type="match status" value="2"/>
</dbReference>
<evidence type="ECO:0000256" key="2">
    <source>
        <dbReference type="ARBA" id="ARBA00023163"/>
    </source>
</evidence>
<evidence type="ECO:0000256" key="1">
    <source>
        <dbReference type="ARBA" id="ARBA00023015"/>
    </source>
</evidence>
<keyword evidence="1" id="KW-0805">Transcription regulation</keyword>
<dbReference type="Gene3D" id="1.10.472.10">
    <property type="entry name" value="Cyclin-like"/>
    <property type="match status" value="1"/>
</dbReference>
<dbReference type="AlphaFoldDB" id="A0A7D6GZ55"/>
<name>A0A7D6GZ55_9EURY</name>
<dbReference type="KEGG" id="nay:HYG81_15890"/>
<evidence type="ECO:0000313" key="5">
    <source>
        <dbReference type="Proteomes" id="UP000510869"/>
    </source>
</evidence>
<dbReference type="GO" id="GO:0070897">
    <property type="term" value="P:transcription preinitiation complex assembly"/>
    <property type="evidence" value="ECO:0007669"/>
    <property type="project" value="InterPro"/>
</dbReference>